<reference evidence="6" key="3">
    <citation type="submission" date="2018-07" db="EMBL/GenBank/DDBJ databases">
        <authorList>
            <consortium name="NCBI Pathogen Detection Project"/>
        </authorList>
    </citation>
    <scope>NUCLEOTIDE SEQUENCE</scope>
    <source>
        <strain evidence="6">09-5077</strain>
    </source>
</reference>
<dbReference type="EMBL" id="AAGVOP010000186">
    <property type="protein sequence ID" value="EBS4622514.1"/>
    <property type="molecule type" value="Genomic_DNA"/>
</dbReference>
<gene>
    <name evidence="5" type="ORF">B0D32_03760</name>
    <name evidence="2" type="ORF">DQS63_20890</name>
    <name evidence="3" type="ORF">DYO72_03910</name>
    <name evidence="4" type="ORF">DYT96_06570</name>
    <name evidence="1" type="ORF">E4S88_05520</name>
    <name evidence="6" type="ORF">G4Y15_003781</name>
</gene>
<dbReference type="EMBL" id="AAMARA010000001">
    <property type="protein sequence ID" value="EDF3866888.1"/>
    <property type="molecule type" value="Genomic_DNA"/>
</dbReference>
<evidence type="ECO:0000313" key="5">
    <source>
        <dbReference type="EMBL" id="EDF3866888.1"/>
    </source>
</evidence>
<dbReference type="EMBL" id="DAATNX010000056">
    <property type="protein sequence ID" value="HAE9331645.1"/>
    <property type="molecule type" value="Genomic_DNA"/>
</dbReference>
<dbReference type="AlphaFoldDB" id="A0A3Y0E2R7"/>
<accession>A0A3Y0E2R7</accession>
<evidence type="ECO:0000313" key="1">
    <source>
        <dbReference type="EMBL" id="EBO8723391.1"/>
    </source>
</evidence>
<protein>
    <submittedName>
        <fullName evidence="6">Uncharacterized protein</fullName>
    </submittedName>
</protein>
<organism evidence="6">
    <name type="scientific">Salmonella montevideo</name>
    <dbReference type="NCBI Taxonomy" id="115981"/>
    <lineage>
        <taxon>Bacteria</taxon>
        <taxon>Pseudomonadati</taxon>
        <taxon>Pseudomonadota</taxon>
        <taxon>Gammaproteobacteria</taxon>
        <taxon>Enterobacterales</taxon>
        <taxon>Enterobacteriaceae</taxon>
        <taxon>Salmonella</taxon>
    </lineage>
</organism>
<proteinExistence type="predicted"/>
<name>A0A3Y0E2R7_SALMO</name>
<dbReference type="RefSeq" id="WP_000345550.1">
    <property type="nucleotide sequence ID" value="NZ_CP029039.1"/>
</dbReference>
<reference evidence="2" key="2">
    <citation type="submission" date="2018-06" db="EMBL/GenBank/DDBJ databases">
        <authorList>
            <person name="Ashton P.M."/>
            <person name="Dallman T."/>
            <person name="Nair S."/>
            <person name="De Pinna E."/>
            <person name="Peters T."/>
            <person name="Grant K."/>
        </authorList>
    </citation>
    <scope>NUCLEOTIDE SEQUENCE</scope>
    <source>
        <strain evidence="2">160770</strain>
    </source>
</reference>
<reference evidence="1" key="5">
    <citation type="submission" date="2019-06" db="EMBL/GenBank/DDBJ databases">
        <authorList>
            <consortium name="GenomeTrakr network: Whole genome sequencing for foodborne pathogen traceback"/>
        </authorList>
    </citation>
    <scope>NUCLEOTIDE SEQUENCE</scope>
    <source>
        <strain evidence="4">FSIS11812555</strain>
        <strain evidence="1">FSIS11919213</strain>
        <strain evidence="5">FSIS1709880</strain>
    </source>
</reference>
<evidence type="ECO:0000313" key="3">
    <source>
        <dbReference type="EMBL" id="ECU3332776.1"/>
    </source>
</evidence>
<dbReference type="EMBL" id="AAKPPR010000001">
    <property type="protein sequence ID" value="ECU3332776.1"/>
    <property type="molecule type" value="Genomic_DNA"/>
</dbReference>
<reference evidence="3" key="4">
    <citation type="submission" date="2018-08" db="EMBL/GenBank/DDBJ databases">
        <authorList>
            <consortium name="NARMS: The National Antimicrobial Resistance Monitoring System"/>
        </authorList>
    </citation>
    <scope>NUCLEOTIDE SEQUENCE</scope>
    <source>
        <strain evidence="3">CVM N17S1479</strain>
    </source>
</reference>
<sequence>MDFIDKQILPPKSWEKFEDLTRALFAAVWRSPLTQKNGRSGQKQHGVDVYGTPQATPGINFGVQCKGKNEGYGAKATIVEFDTELIKAENFKPQLGHWTFATTAPNDARLQEHARLVSEQRVKEGKFPVVAIGWDTIQALLSTHQEVIEEIYPEHASDLHKIMAALRALPSSEELDQIRRSLIVFAPRSSVLNIEASVWSEVKFEKPRDLGPALMGRPLGPADVAACPILPEVALLTADLERAGTARLAGVPGAGKSISILQVALQMYCRGWRVLRLADPIGEIPSFDESLKPTLYIVDDAHLTRPAFLRELEEQATASRWVLSAYTISEDKSGFPGAIHLDAKRAVRVIANGFLASREATLAAVRQADDRIGDRPGDEQFDLRLEHAAEKALYPWQFCFILGGGWRRANAMASSARAAGADVVLAAAAIRQLASRDAHCSREMLLRLVGDELSNSDGNAAIDWLVAQRFLLSFNDLRCPHQRLAIVLLARILDGQTAEERQKIAVMLRTVLTDIQMPLSGLSVLLSELSLAGEFGMWRRLVQPAWLTPALERCWVATEPLDIRHACWLLNNLHSYLPDEMETIADHSETLAEWIQAAPEGACYAIGRVLNHVLNTNRALGENIVMLVEPRALAKAISAAAPLHAGEIAELLSMIGACKDDMWKARYLEHIDHDACLRIVSQWPQDAYLSVVADFCEHFCYVESEFGFTLIEALIPAIADRLRAAPQESFHELNDIVWNALRLYDPLNIYVGKLAPSRRMRQVGRKICRCWSPKDLAISLSRSTQRNFQAAAGLLSFMHKASPKQFEETVLALNWSEIDQAIGSDWAENIGDARMLLGVAHIVPAARLAIQEMIARNEPRIVNMSTHLAAIAPASALRHIAAGRRIALSHWGHVDWQLGALVLARIAQSEPTLVSTFLEPHYSGLAEALSQPSPTFYNEALMFLCLLVQVQPSGLIRVLDQIDVNRATLGWRNALRGQDNSREPGAKAQVRQVASLLVHHAMDRSDALGELARRLRRDFPRQSIPLAKTIEFIDLSEPIE</sequence>
<evidence type="ECO:0000313" key="2">
    <source>
        <dbReference type="EMBL" id="EBS4622514.1"/>
    </source>
</evidence>
<dbReference type="EMBL" id="AAGJXF010000003">
    <property type="protein sequence ID" value="EBO8723391.1"/>
    <property type="molecule type" value="Genomic_DNA"/>
</dbReference>
<comment type="caution">
    <text evidence="6">The sequence shown here is derived from an EMBL/GenBank/DDBJ whole genome shotgun (WGS) entry which is preliminary data.</text>
</comment>
<evidence type="ECO:0000313" key="4">
    <source>
        <dbReference type="EMBL" id="ECU3684664.1"/>
    </source>
</evidence>
<dbReference type="EMBL" id="AAKPRQ010000005">
    <property type="protein sequence ID" value="ECU3684664.1"/>
    <property type="molecule type" value="Genomic_DNA"/>
</dbReference>
<reference evidence="6" key="1">
    <citation type="journal article" date="2018" name="Genome Biol.">
        <title>SKESA: strategic k-mer extension for scrupulous assemblies.</title>
        <authorList>
            <person name="Souvorov A."/>
            <person name="Agarwala R."/>
            <person name="Lipman D.J."/>
        </authorList>
    </citation>
    <scope>NUCLEOTIDE SEQUENCE</scope>
    <source>
        <strain evidence="6">09-5077</strain>
    </source>
</reference>
<evidence type="ECO:0000313" key="6">
    <source>
        <dbReference type="EMBL" id="HAE9331645.1"/>
    </source>
</evidence>